<proteinExistence type="predicted"/>
<evidence type="ECO:0000313" key="2">
    <source>
        <dbReference type="Proteomes" id="UP000012589"/>
    </source>
</evidence>
<name>N1ZY79_9FIRM</name>
<keyword evidence="2" id="KW-1185">Reference proteome</keyword>
<evidence type="ECO:0000313" key="1">
    <source>
        <dbReference type="EMBL" id="EMZ17289.1"/>
    </source>
</evidence>
<accession>N1ZY79</accession>
<dbReference type="HOGENOM" id="CLU_1319331_0_0_9"/>
<dbReference type="PATRIC" id="fig|1235802.3.peg.6397"/>
<sequence length="208" mass="23981">MGAYEIKPDILESLCGEIVAINKVLMDGVIESGDNILFSPEYIKFSFSKHLLEDINFLTTLSGEEIFKPRHAYMILRDMIEQVIEFIYLMKHPDLIAEFMGDKIDNSKITANTPVKSTHRLGNERYSGGRKSVSEMARDIGEKNLSEKQPALYDIYQLLSEECHNSYFFSNLDNLGETENGEEKLALTEEQAQYLMIIIERFMDVYRQ</sequence>
<dbReference type="STRING" id="1235802.C823_06056"/>
<organism evidence="1 2">
    <name type="scientific">Eubacterium plexicaudatum ASF492</name>
    <dbReference type="NCBI Taxonomy" id="1235802"/>
    <lineage>
        <taxon>Bacteria</taxon>
        <taxon>Bacillati</taxon>
        <taxon>Bacillota</taxon>
        <taxon>Clostridia</taxon>
        <taxon>Eubacteriales</taxon>
        <taxon>Eubacteriaceae</taxon>
        <taxon>Eubacterium</taxon>
    </lineage>
</organism>
<comment type="caution">
    <text evidence="1">The sequence shown here is derived from an EMBL/GenBank/DDBJ whole genome shotgun (WGS) entry which is preliminary data.</text>
</comment>
<dbReference type="Proteomes" id="UP000012589">
    <property type="component" value="Unassembled WGS sequence"/>
</dbReference>
<reference evidence="1 2" key="1">
    <citation type="journal article" date="2014" name="Genome Announc.">
        <title>Draft genome sequences of the altered schaedler flora, a defined bacterial community from gnotobiotic mice.</title>
        <authorList>
            <person name="Wannemuehler M.J."/>
            <person name="Overstreet A.M."/>
            <person name="Ward D.V."/>
            <person name="Phillips G.J."/>
        </authorList>
    </citation>
    <scope>NUCLEOTIDE SEQUENCE [LARGE SCALE GENOMIC DNA]</scope>
    <source>
        <strain evidence="1 2">ASF492</strain>
    </source>
</reference>
<gene>
    <name evidence="1" type="ORF">C823_06056</name>
</gene>
<dbReference type="EMBL" id="AQFT01000212">
    <property type="protein sequence ID" value="EMZ17289.1"/>
    <property type="molecule type" value="Genomic_DNA"/>
</dbReference>
<dbReference type="AlphaFoldDB" id="N1ZY79"/>
<protein>
    <submittedName>
        <fullName evidence="1">Uncharacterized protein</fullName>
    </submittedName>
</protein>